<keyword evidence="3" id="KW-0732">Signal</keyword>
<comment type="caution">
    <text evidence="4">The sequence shown here is derived from an EMBL/GenBank/DDBJ whole genome shotgun (WGS) entry which is preliminary data.</text>
</comment>
<accession>A0ABP0CBL1</accession>
<reference evidence="4 5" key="1">
    <citation type="submission" date="2024-01" db="EMBL/GenBank/DDBJ databases">
        <authorList>
            <person name="Allen C."/>
            <person name="Tagirdzhanova G."/>
        </authorList>
    </citation>
    <scope>NUCLEOTIDE SEQUENCE [LARGE SCALE GENOMIC DNA]</scope>
</reference>
<keyword evidence="1" id="KW-0175">Coiled coil</keyword>
<keyword evidence="5" id="KW-1185">Reference proteome</keyword>
<feature type="region of interest" description="Disordered" evidence="2">
    <location>
        <begin position="113"/>
        <end position="133"/>
    </location>
</feature>
<gene>
    <name evidence="4" type="ORF">SBRCBS47491_006971</name>
</gene>
<organism evidence="4 5">
    <name type="scientific">Sporothrix bragantina</name>
    <dbReference type="NCBI Taxonomy" id="671064"/>
    <lineage>
        <taxon>Eukaryota</taxon>
        <taxon>Fungi</taxon>
        <taxon>Dikarya</taxon>
        <taxon>Ascomycota</taxon>
        <taxon>Pezizomycotina</taxon>
        <taxon>Sordariomycetes</taxon>
        <taxon>Sordariomycetidae</taxon>
        <taxon>Ophiostomatales</taxon>
        <taxon>Ophiostomataceae</taxon>
        <taxon>Sporothrix</taxon>
    </lineage>
</organism>
<feature type="coiled-coil region" evidence="1">
    <location>
        <begin position="260"/>
        <end position="287"/>
    </location>
</feature>
<evidence type="ECO:0000256" key="3">
    <source>
        <dbReference type="SAM" id="SignalP"/>
    </source>
</evidence>
<proteinExistence type="predicted"/>
<evidence type="ECO:0000313" key="4">
    <source>
        <dbReference type="EMBL" id="CAK7228629.1"/>
    </source>
</evidence>
<name>A0ABP0CBL1_9PEZI</name>
<dbReference type="EMBL" id="CAWUHC010000073">
    <property type="protein sequence ID" value="CAK7228629.1"/>
    <property type="molecule type" value="Genomic_DNA"/>
</dbReference>
<feature type="chain" id="PRO_5045202001" evidence="3">
    <location>
        <begin position="22"/>
        <end position="291"/>
    </location>
</feature>
<evidence type="ECO:0000256" key="2">
    <source>
        <dbReference type="SAM" id="MobiDB-lite"/>
    </source>
</evidence>
<evidence type="ECO:0000313" key="5">
    <source>
        <dbReference type="Proteomes" id="UP001642406"/>
    </source>
</evidence>
<protein>
    <submittedName>
        <fullName evidence="4">Uncharacterized protein</fullName>
    </submittedName>
</protein>
<evidence type="ECO:0000256" key="1">
    <source>
        <dbReference type="SAM" id="Coils"/>
    </source>
</evidence>
<sequence>MVHPNKIFLLTAMVHVKVVDAASFGFVGSADKGRATPIANSSSVDALFVFPDDNNTDSLLRNVAAAFSVDLDRDALASLQMIDVFYAVSDIQTEENMSNPLVATKSLLLKSGKASQQEHERDADKDDDDDDDEDAHFKVHRVAHGPTVFVHLTPYAYLVELTFTFLFPNDVDTDVDVPDNVQILSLDFPYSLEEDLASLIKPADKAYHFVSTEGDDISVVFFLDGLNRDKLTKTTIDYDLVGIDLAFAHAEESEEAEESAESVASLLAAETNDLNELKKRNSQKLLKKRQF</sequence>
<feature type="signal peptide" evidence="3">
    <location>
        <begin position="1"/>
        <end position="21"/>
    </location>
</feature>
<dbReference type="Proteomes" id="UP001642406">
    <property type="component" value="Unassembled WGS sequence"/>
</dbReference>